<dbReference type="EMBL" id="BKZW01000001">
    <property type="protein sequence ID" value="GER87009.1"/>
    <property type="molecule type" value="Genomic_DNA"/>
</dbReference>
<evidence type="ECO:0000256" key="3">
    <source>
        <dbReference type="ARBA" id="ARBA00022960"/>
    </source>
</evidence>
<dbReference type="AlphaFoldDB" id="A0A5J4KLG9"/>
<evidence type="ECO:0000313" key="9">
    <source>
        <dbReference type="Proteomes" id="UP000326912"/>
    </source>
</evidence>
<accession>A0A5J4KLG9</accession>
<dbReference type="Proteomes" id="UP000326912">
    <property type="component" value="Unassembled WGS sequence"/>
</dbReference>
<keyword evidence="6" id="KW-0961">Cell wall biogenesis/degradation</keyword>
<comment type="caution">
    <text evidence="8">The sequence shown here is derived from an EMBL/GenBank/DDBJ whole genome shotgun (WGS) entry which is preliminary data.</text>
</comment>
<evidence type="ECO:0000256" key="7">
    <source>
        <dbReference type="SAM" id="MobiDB-lite"/>
    </source>
</evidence>
<proteinExistence type="inferred from homology"/>
<evidence type="ECO:0000256" key="5">
    <source>
        <dbReference type="ARBA" id="ARBA00023315"/>
    </source>
</evidence>
<keyword evidence="9" id="KW-1185">Reference proteome</keyword>
<reference evidence="8 9" key="1">
    <citation type="submission" date="2019-10" db="EMBL/GenBank/DDBJ databases">
        <title>Dictyobacter vulcani sp. nov., within the class Ktedonobacteria, isolated from soil of volcanic Mt. Zao.</title>
        <authorList>
            <person name="Zheng Y."/>
            <person name="Wang C.M."/>
            <person name="Sakai Y."/>
            <person name="Abe K."/>
            <person name="Yokota A."/>
            <person name="Yabe S."/>
        </authorList>
    </citation>
    <scope>NUCLEOTIDE SEQUENCE [LARGE SCALE GENOMIC DNA]</scope>
    <source>
        <strain evidence="8 9">W12</strain>
    </source>
</reference>
<dbReference type="PANTHER" id="PTHR36174:SF1">
    <property type="entry name" value="LIPID II:GLYCINE GLYCYLTRANSFERASE"/>
    <property type="match status" value="1"/>
</dbReference>
<evidence type="ECO:0000256" key="2">
    <source>
        <dbReference type="ARBA" id="ARBA00022679"/>
    </source>
</evidence>
<dbReference type="InterPro" id="IPR050644">
    <property type="entry name" value="PG_Glycine_Bridge_Synth"/>
</dbReference>
<dbReference type="InterPro" id="IPR003447">
    <property type="entry name" value="FEMABX"/>
</dbReference>
<organism evidence="8 9">
    <name type="scientific">Dictyobacter vulcani</name>
    <dbReference type="NCBI Taxonomy" id="2607529"/>
    <lineage>
        <taxon>Bacteria</taxon>
        <taxon>Bacillati</taxon>
        <taxon>Chloroflexota</taxon>
        <taxon>Ktedonobacteria</taxon>
        <taxon>Ktedonobacterales</taxon>
        <taxon>Dictyobacteraceae</taxon>
        <taxon>Dictyobacter</taxon>
    </lineage>
</organism>
<dbReference type="GO" id="GO:0016755">
    <property type="term" value="F:aminoacyltransferase activity"/>
    <property type="evidence" value="ECO:0007669"/>
    <property type="project" value="InterPro"/>
</dbReference>
<comment type="similarity">
    <text evidence="1">Belongs to the FemABX family.</text>
</comment>
<keyword evidence="4" id="KW-0573">Peptidoglycan synthesis</keyword>
<name>A0A5J4KLG9_9CHLR</name>
<keyword evidence="3" id="KW-0133">Cell shape</keyword>
<evidence type="ECO:0000256" key="1">
    <source>
        <dbReference type="ARBA" id="ARBA00009943"/>
    </source>
</evidence>
<dbReference type="Pfam" id="PF02388">
    <property type="entry name" value="FemAB"/>
    <property type="match status" value="2"/>
</dbReference>
<evidence type="ECO:0000313" key="8">
    <source>
        <dbReference type="EMBL" id="GER87009.1"/>
    </source>
</evidence>
<dbReference type="SUPFAM" id="SSF55729">
    <property type="entry name" value="Acyl-CoA N-acyltransferases (Nat)"/>
    <property type="match status" value="2"/>
</dbReference>
<evidence type="ECO:0000256" key="6">
    <source>
        <dbReference type="ARBA" id="ARBA00023316"/>
    </source>
</evidence>
<dbReference type="Gene3D" id="3.40.630.30">
    <property type="match status" value="2"/>
</dbReference>
<gene>
    <name evidence="8" type="ORF">KDW_11710</name>
</gene>
<protein>
    <submittedName>
        <fullName evidence="8">Methicillin resistance protein</fullName>
    </submittedName>
</protein>
<dbReference type="GO" id="GO:0071555">
    <property type="term" value="P:cell wall organization"/>
    <property type="evidence" value="ECO:0007669"/>
    <property type="project" value="UniProtKB-KW"/>
</dbReference>
<feature type="region of interest" description="Disordered" evidence="7">
    <location>
        <begin position="348"/>
        <end position="386"/>
    </location>
</feature>
<evidence type="ECO:0000256" key="4">
    <source>
        <dbReference type="ARBA" id="ARBA00022984"/>
    </source>
</evidence>
<dbReference type="GO" id="GO:0008360">
    <property type="term" value="P:regulation of cell shape"/>
    <property type="evidence" value="ECO:0007669"/>
    <property type="project" value="UniProtKB-KW"/>
</dbReference>
<sequence>MEARFITDRRQWNDFVAKSPYGIITQSYEWGELSKDVGSRILRIGVVDEQNNLCAAMLVMVVKMSMLRSCFFYAPRGPVIDDPNSPAMGVLLNFVKSEARKFGAFMLKLEPAADLGDVQWTSALTRRGFQPCTQALHIRNEWILDIRPDEKDILANMKEKWRYNIRLAGRKGVTIREGHGHEDHEIFHRILQETSERDQFYIHNVEHFELLAKLYEEDDRYALLLAEHEGKAIAAIVLVRLGKWCWYRYGASLNQGRNLMPNHLLQWTGMRWAKAHGCEFYDFLGIPDSLEEPEAQKDPLWGVYSFKRGFNGFSRLSMPGYDLPYNPFLFQAYRRMLDLKNWRDTRQQKKAAALEAKEKAAAESKPAVPKTPELQTNEKAVPTGKA</sequence>
<dbReference type="InterPro" id="IPR016181">
    <property type="entry name" value="Acyl_CoA_acyltransferase"/>
</dbReference>
<keyword evidence="5" id="KW-0012">Acyltransferase</keyword>
<dbReference type="GO" id="GO:0009252">
    <property type="term" value="P:peptidoglycan biosynthetic process"/>
    <property type="evidence" value="ECO:0007669"/>
    <property type="project" value="UniProtKB-KW"/>
</dbReference>
<keyword evidence="2" id="KW-0808">Transferase</keyword>
<dbReference type="PROSITE" id="PS51191">
    <property type="entry name" value="FEMABX"/>
    <property type="match status" value="1"/>
</dbReference>
<dbReference type="RefSeq" id="WP_151755054.1">
    <property type="nucleotide sequence ID" value="NZ_BKZW01000001.1"/>
</dbReference>
<dbReference type="PANTHER" id="PTHR36174">
    <property type="entry name" value="LIPID II:GLYCINE GLYCYLTRANSFERASE"/>
    <property type="match status" value="1"/>
</dbReference>